<feature type="transmembrane region" description="Helical" evidence="1">
    <location>
        <begin position="57"/>
        <end position="76"/>
    </location>
</feature>
<feature type="domain" description="SGNH" evidence="3">
    <location>
        <begin position="401"/>
        <end position="602"/>
    </location>
</feature>
<sequence>MAVVLFHAFPTIIPGGFIGVDVFFVISGYLITGIILSGAAKGRLNILNFYSRRVRRLFPALILVLFCCMGFGWYFLFDPEYKQLGKHVASGIGFVANLNLWSESGYFDSAAEMKPLLHLWSLGVEEQFYLIWPVVVWMGWTFRKTSLVIIPTLILASFIYSVVMVDSDPAGAFYSPFTRFWELASGGALIYGYEYFKQGNTARTIPMWMIEASSVGALVLLMCGFIFIDKNKQFPGFWAVLPVAISLLLIGPAEGSWLNRKILGSKLFVSIGLLSFPLYLWHWPLLSFATLTGGELPNAGYRGGAIAVAVVLAWTTYKYIETPIRYSERRSMVGILASLGLIVGTLGLYVYAGGATQLRPGKEIAGEIGHEQFFNYLTDNYQVCSEPSIRSGALIYEGHVRCMQSKADSKIDVAIIGDSHAEHLFNGMAKALPSLNVAYYIKASPPFVSNIEFKEIYDFLAREDGPKKIIITMHWIKRLNQAPVGSTVEDELFTSVERLLASGKEVYLFDDVPRFPFDPKKCITKSRVLKNECSIPLANANKEFDIYRKQLLNVVQREPRVKYVPISQYVCRNGQCGMTRNGHLLYRDKNHLNVTGSNLIGGSIVRDNPDLLR</sequence>
<dbReference type="Proteomes" id="UP000076083">
    <property type="component" value="Chromosome"/>
</dbReference>
<keyword evidence="1" id="KW-0812">Transmembrane</keyword>
<feature type="transmembrane region" description="Helical" evidence="1">
    <location>
        <begin position="208"/>
        <end position="228"/>
    </location>
</feature>
<dbReference type="InterPro" id="IPR002656">
    <property type="entry name" value="Acyl_transf_3_dom"/>
</dbReference>
<feature type="transmembrane region" description="Helical" evidence="1">
    <location>
        <begin position="117"/>
        <end position="140"/>
    </location>
</feature>
<evidence type="ECO:0000313" key="4">
    <source>
        <dbReference type="EMBL" id="AMZ71896.1"/>
    </source>
</evidence>
<feature type="transmembrane region" description="Helical" evidence="1">
    <location>
        <begin position="147"/>
        <end position="165"/>
    </location>
</feature>
<dbReference type="PANTHER" id="PTHR23028">
    <property type="entry name" value="ACETYLTRANSFERASE"/>
    <property type="match status" value="1"/>
</dbReference>
<feature type="transmembrane region" description="Helical" evidence="1">
    <location>
        <begin position="332"/>
        <end position="352"/>
    </location>
</feature>
<keyword evidence="1" id="KW-0472">Membrane</keyword>
<dbReference type="GO" id="GO:0016747">
    <property type="term" value="F:acyltransferase activity, transferring groups other than amino-acyl groups"/>
    <property type="evidence" value="ECO:0007669"/>
    <property type="project" value="InterPro"/>
</dbReference>
<dbReference type="PANTHER" id="PTHR23028:SF131">
    <property type="entry name" value="BLR2367 PROTEIN"/>
    <property type="match status" value="1"/>
</dbReference>
<evidence type="ECO:0000256" key="1">
    <source>
        <dbReference type="SAM" id="Phobius"/>
    </source>
</evidence>
<evidence type="ECO:0000259" key="2">
    <source>
        <dbReference type="Pfam" id="PF01757"/>
    </source>
</evidence>
<dbReference type="AlphaFoldDB" id="A0A159ZVQ6"/>
<dbReference type="EMBL" id="CP015225">
    <property type="protein sequence ID" value="AMZ71896.1"/>
    <property type="molecule type" value="Genomic_DNA"/>
</dbReference>
<feature type="transmembrane region" description="Helical" evidence="1">
    <location>
        <begin position="177"/>
        <end position="196"/>
    </location>
</feature>
<evidence type="ECO:0000259" key="3">
    <source>
        <dbReference type="Pfam" id="PF19040"/>
    </source>
</evidence>
<proteinExistence type="predicted"/>
<dbReference type="GO" id="GO:0000271">
    <property type="term" value="P:polysaccharide biosynthetic process"/>
    <property type="evidence" value="ECO:0007669"/>
    <property type="project" value="TreeGrafter"/>
</dbReference>
<dbReference type="InterPro" id="IPR043968">
    <property type="entry name" value="SGNH"/>
</dbReference>
<reference evidence="5" key="1">
    <citation type="submission" date="2016-04" db="EMBL/GenBank/DDBJ databases">
        <authorList>
            <person name="Ray J."/>
            <person name="Price M."/>
            <person name="Deutschbauer A."/>
        </authorList>
    </citation>
    <scope>NUCLEOTIDE SEQUENCE [LARGE SCALE GENOMIC DNA]</scope>
    <source>
        <strain evidence="5">FW300-N2E2</strain>
    </source>
</reference>
<feature type="transmembrane region" description="Helical" evidence="1">
    <location>
        <begin position="301"/>
        <end position="320"/>
    </location>
</feature>
<feature type="transmembrane region" description="Helical" evidence="1">
    <location>
        <begin position="234"/>
        <end position="251"/>
    </location>
</feature>
<organism evidence="4 5">
    <name type="scientific">Pseudomonas fluorescens</name>
    <dbReference type="NCBI Taxonomy" id="294"/>
    <lineage>
        <taxon>Bacteria</taxon>
        <taxon>Pseudomonadati</taxon>
        <taxon>Pseudomonadota</taxon>
        <taxon>Gammaproteobacteria</taxon>
        <taxon>Pseudomonadales</taxon>
        <taxon>Pseudomonadaceae</taxon>
        <taxon>Pseudomonas</taxon>
    </lineage>
</organism>
<dbReference type="GO" id="GO:0016020">
    <property type="term" value="C:membrane"/>
    <property type="evidence" value="ECO:0007669"/>
    <property type="project" value="TreeGrafter"/>
</dbReference>
<protein>
    <recommendedName>
        <fullName evidence="6">Acyltransferase</fullName>
    </recommendedName>
</protein>
<feature type="domain" description="Acyltransferase 3" evidence="2">
    <location>
        <begin position="3"/>
        <end position="317"/>
    </location>
</feature>
<dbReference type="Pfam" id="PF19040">
    <property type="entry name" value="SGNH"/>
    <property type="match status" value="1"/>
</dbReference>
<dbReference type="Pfam" id="PF01757">
    <property type="entry name" value="Acyl_transf_3"/>
    <property type="match status" value="1"/>
</dbReference>
<name>A0A159ZVQ6_PSEFL</name>
<evidence type="ECO:0000313" key="5">
    <source>
        <dbReference type="Proteomes" id="UP000076083"/>
    </source>
</evidence>
<gene>
    <name evidence="4" type="ORF">TK06_12595</name>
</gene>
<evidence type="ECO:0008006" key="6">
    <source>
        <dbReference type="Google" id="ProtNLM"/>
    </source>
</evidence>
<feature type="transmembrane region" description="Helical" evidence="1">
    <location>
        <begin position="12"/>
        <end position="36"/>
    </location>
</feature>
<accession>A0A159ZVQ6</accession>
<feature type="transmembrane region" description="Helical" evidence="1">
    <location>
        <begin position="263"/>
        <end position="281"/>
    </location>
</feature>
<reference evidence="4 5" key="2">
    <citation type="journal article" date="2018" name="Nature">
        <title>Mutant phenotypes for thousands of bacterial genes of unknown function.</title>
        <authorList>
            <person name="Price M.N."/>
            <person name="Wetmore K.M."/>
            <person name="Waters R.J."/>
            <person name="Callaghan M."/>
            <person name="Ray J."/>
            <person name="Liu H."/>
            <person name="Kuehl J.V."/>
            <person name="Melnyk R.A."/>
            <person name="Lamson J.S."/>
            <person name="Suh Y."/>
            <person name="Carlson H.K."/>
            <person name="Esquivel Z."/>
            <person name="Sadeeshkumar H."/>
            <person name="Chakraborty R."/>
            <person name="Zane G.M."/>
            <person name="Rubin B.E."/>
            <person name="Wall J.D."/>
            <person name="Visel A."/>
            <person name="Bristow J."/>
            <person name="Blow M.J."/>
            <person name="Arkin A.P."/>
            <person name="Deutschbauer A.M."/>
        </authorList>
    </citation>
    <scope>NUCLEOTIDE SEQUENCE [LARGE SCALE GENOMIC DNA]</scope>
    <source>
        <strain evidence="4 5">FW300-N2E2</strain>
    </source>
</reference>
<dbReference type="InterPro" id="IPR050879">
    <property type="entry name" value="Acyltransferase_3"/>
</dbReference>
<keyword evidence="1" id="KW-1133">Transmembrane helix</keyword>